<organism evidence="2 3">
    <name type="scientific">Flavobacterium geliluteum</name>
    <dbReference type="NCBI Taxonomy" id="2816120"/>
    <lineage>
        <taxon>Bacteria</taxon>
        <taxon>Pseudomonadati</taxon>
        <taxon>Bacteroidota</taxon>
        <taxon>Flavobacteriia</taxon>
        <taxon>Flavobacteriales</taxon>
        <taxon>Flavobacteriaceae</taxon>
        <taxon>Flavobacterium</taxon>
    </lineage>
</organism>
<dbReference type="GO" id="GO:0004222">
    <property type="term" value="F:metalloendopeptidase activity"/>
    <property type="evidence" value="ECO:0007669"/>
    <property type="project" value="TreeGrafter"/>
</dbReference>
<evidence type="ECO:0000259" key="1">
    <source>
        <dbReference type="Pfam" id="PF01551"/>
    </source>
</evidence>
<dbReference type="EMBL" id="JAGFBV010000030">
    <property type="protein sequence ID" value="MBP4139605.1"/>
    <property type="molecule type" value="Genomic_DNA"/>
</dbReference>
<dbReference type="Gene3D" id="2.70.70.10">
    <property type="entry name" value="Glucose Permease (Domain IIA)"/>
    <property type="match status" value="1"/>
</dbReference>
<dbReference type="AlphaFoldDB" id="A0A940XA21"/>
<dbReference type="PANTHER" id="PTHR21666">
    <property type="entry name" value="PEPTIDASE-RELATED"/>
    <property type="match status" value="1"/>
</dbReference>
<dbReference type="InterPro" id="IPR016047">
    <property type="entry name" value="M23ase_b-sheet_dom"/>
</dbReference>
<evidence type="ECO:0000313" key="2">
    <source>
        <dbReference type="EMBL" id="MBP4139605.1"/>
    </source>
</evidence>
<dbReference type="PANTHER" id="PTHR21666:SF285">
    <property type="entry name" value="M23 FAMILY METALLOPEPTIDASE"/>
    <property type="match status" value="1"/>
</dbReference>
<evidence type="ECO:0000313" key="3">
    <source>
        <dbReference type="Proteomes" id="UP000675047"/>
    </source>
</evidence>
<comment type="caution">
    <text evidence="2">The sequence shown here is derived from an EMBL/GenBank/DDBJ whole genome shotgun (WGS) entry which is preliminary data.</text>
</comment>
<proteinExistence type="predicted"/>
<dbReference type="Pfam" id="PF01551">
    <property type="entry name" value="Peptidase_M23"/>
    <property type="match status" value="1"/>
</dbReference>
<dbReference type="CDD" id="cd12797">
    <property type="entry name" value="M23_peptidase"/>
    <property type="match status" value="1"/>
</dbReference>
<gene>
    <name evidence="2" type="ORF">J3495_16135</name>
</gene>
<sequence>MKLTIFSLLFCNFIFSQTEYPKDYFRSPLDIPMQLSGNFGELRPNHFHAGFDLKTNQREGLNVYAVADGYVSRIKISTFGNGKCIYITHPNGYTSVYGHLQNPVGAIKDYVQKNHYKEKAFEIELFPKPDELPVTKGQIIALSGNTGSSEGPHLHFEFRDSKTEFIINPLFFGFDKELKDTKKPTISSLYVYPLKNTVVNQSKLPLLLNLSLQKDGTYLANKVKANGAIGFGINTVDFDDVSFNKNGVYNVTAFLNGSQNYQYTFNTYSFDEMRYINAFIDYSKYKKSGQRIQKLFMEKPFALSIIKTDSLHGEIPVVPNLSSTYRVEVSDYFGNQNSVTIPVEFDNLSPIVKAENETAPYFIRSDKDANFEKDNMSVFFPAGTFYNDFKMNFDVKNNRIYIHDDTVPAHSNFTITIQDSTSYTAAQREKVFIGEFTGNSISYYSTTQKNGVFSTKSKILGQYGLAIDTIAPTIKILKPIQDKWISEMKTIQFIINDNLSGIKSYNGYLNGNWILFEYDNKTRKITHKFDDTLLAEGANDLKIEVVDNMGNSAIFETHFFRSQQK</sequence>
<accession>A0A940XA21</accession>
<dbReference type="InterPro" id="IPR050570">
    <property type="entry name" value="Cell_wall_metabolism_enzyme"/>
</dbReference>
<reference evidence="2 3" key="1">
    <citation type="submission" date="2021-03" db="EMBL/GenBank/DDBJ databases">
        <title>Flavobacterium Flabelliformis Sp. Nov. And Flavobacterium Geliluteum Sp. Nov., Two Novel Multidrug Resistant Psychrophilic Species Isolated From Antarctica.</title>
        <authorList>
            <person name="Kralova S."/>
            <person name="Busse H.J."/>
            <person name="Bezdicek M."/>
            <person name="Nykrynova M."/>
            <person name="Kroupova E."/>
            <person name="Krsek D."/>
            <person name="Sedlacek I."/>
        </authorList>
    </citation>
    <scope>NUCLEOTIDE SEQUENCE [LARGE SCALE GENOMIC DNA]</scope>
    <source>
        <strain evidence="2 3">P7388</strain>
    </source>
</reference>
<dbReference type="RefSeq" id="WP_210667570.1">
    <property type="nucleotide sequence ID" value="NZ_JAGFBV010000030.1"/>
</dbReference>
<dbReference type="SUPFAM" id="SSF51261">
    <property type="entry name" value="Duplicated hybrid motif"/>
    <property type="match status" value="1"/>
</dbReference>
<feature type="domain" description="M23ase beta-sheet core" evidence="1">
    <location>
        <begin position="47"/>
        <end position="113"/>
    </location>
</feature>
<dbReference type="InterPro" id="IPR011055">
    <property type="entry name" value="Dup_hybrid_motif"/>
</dbReference>
<keyword evidence="3" id="KW-1185">Reference proteome</keyword>
<dbReference type="Proteomes" id="UP000675047">
    <property type="component" value="Unassembled WGS sequence"/>
</dbReference>
<name>A0A940XA21_9FLAO</name>
<protein>
    <submittedName>
        <fullName evidence="2">M23 family metallopeptidase</fullName>
    </submittedName>
</protein>